<dbReference type="RefSeq" id="WP_336927391.1">
    <property type="nucleotide sequence ID" value="NZ_JBANRO010000013.1"/>
</dbReference>
<dbReference type="InterPro" id="IPR011249">
    <property type="entry name" value="Metalloenz_LuxS/M16"/>
</dbReference>
<dbReference type="InterPro" id="IPR050626">
    <property type="entry name" value="Peptidase_M16"/>
</dbReference>
<evidence type="ECO:0000256" key="3">
    <source>
        <dbReference type="ARBA" id="ARBA00022801"/>
    </source>
</evidence>
<feature type="domain" description="Peptidase M16 C-terminal" evidence="8">
    <location>
        <begin position="235"/>
        <end position="421"/>
    </location>
</feature>
<proteinExistence type="inferred from homology"/>
<feature type="chain" id="PRO_5046358940" evidence="6">
    <location>
        <begin position="26"/>
        <end position="977"/>
    </location>
</feature>
<evidence type="ECO:0000256" key="5">
    <source>
        <dbReference type="ARBA" id="ARBA00023049"/>
    </source>
</evidence>
<keyword evidence="10" id="KW-1185">Reference proteome</keyword>
<dbReference type="Pfam" id="PF05193">
    <property type="entry name" value="Peptidase_M16_C"/>
    <property type="match status" value="2"/>
</dbReference>
<name>A0ABV7E4B0_9SPHN</name>
<feature type="domain" description="Peptidase M16 N-terminal" evidence="7">
    <location>
        <begin position="84"/>
        <end position="196"/>
    </location>
</feature>
<dbReference type="PANTHER" id="PTHR43690:SF34">
    <property type="entry name" value="ZINC PROTEASE PQQL-LIKE"/>
    <property type="match status" value="1"/>
</dbReference>
<evidence type="ECO:0000256" key="2">
    <source>
        <dbReference type="ARBA" id="ARBA00022670"/>
    </source>
</evidence>
<evidence type="ECO:0000259" key="7">
    <source>
        <dbReference type="Pfam" id="PF00675"/>
    </source>
</evidence>
<dbReference type="Pfam" id="PF00675">
    <property type="entry name" value="Peptidase_M16"/>
    <property type="match status" value="1"/>
</dbReference>
<sequence length="977" mass="105212">MTLIRRLTRVLAPLLILAVPAPLLAQDDCGIGVASQADVPAFAKPDDPWIFRGTDIPVDPQWLMGELPNGVRYAVRRNGVPPCQVSIRVRIDAGSLHEEEGEQGFAHLVEHLTFRQSRHFGPGEAIPHFQRWGAGLGFDTNAVTSPTHTVYQLDLPGAFRERLEESMMLFAGMIQEPTLSAENLAADVPIVLAERRERLGPDMRIAVATRELFYTGQRLAMRAPIGTVEALQGATPEAVRAFHQRWYRPENTVVVMVGDASPQVLAAMVERHFGGWQVPGAHTPAPDFGQPEMPAGADPANPVGETAVIVEAGQPRAVSFAVLRPFVEVVDNLEYNRGLLIDAVAQAILNQRLEQNARAGASYLYAQVRRDKVSRSADGTFVDFAPLGEDWRAALADVRSVIADALVNPPTEAEIEQAAAQYDIAFVDMVGQARIEAGSKLADDIVNAVDIREAVAAPETFLSVFRSLRPRLTPETLLAHTQELFKGNVVRGILLTPVPGEATAADVRAALLAPVDGTALARNDGPAISFADLPPIGTPADPILREPLGPGLVSTTERIVFPNGVQALLRDSDNEPGRVTVRVRFGEGRAGFAPGEGVYAELGTRALVSSGVGPLGQNEIDRIGAGRKLTFGFSVGEGVFTFEGLTRAEDLEDQLYLFAAKLDQPRWDVAPVERAKASALLGYDAQDNDPMSVLGRDLETLLRGGDPRFARATPDEMRAATAGEFRRVWSRMLAQGPVEVAVFGDIDPEATVAALSRTFGALDPRGDVRPELTPPGFAAANTTPHLLYHGGDSDQAAAVIAWPTAGGSAGLPQSRKLEVLAQLIANRLLDGLRETAGSSYTPFATSNWPLDMEGGGYLMALVQIAPRDMDAFYTEVDKIVRDLSANGPSEDELARVVEPMRQYILRAQTGHTFWLGQIQGGAFDPMRVAQLPSLAADYVLTTAQEMQALAQRYLLGHGGYRVAVLPRTGEAAALVGR</sequence>
<keyword evidence="6" id="KW-0732">Signal</keyword>
<reference evidence="10" key="1">
    <citation type="journal article" date="2019" name="Int. J. Syst. Evol. Microbiol.">
        <title>The Global Catalogue of Microorganisms (GCM) 10K type strain sequencing project: providing services to taxonomists for standard genome sequencing and annotation.</title>
        <authorList>
            <consortium name="The Broad Institute Genomics Platform"/>
            <consortium name="The Broad Institute Genome Sequencing Center for Infectious Disease"/>
            <person name="Wu L."/>
            <person name="Ma J."/>
        </authorList>
    </citation>
    <scope>NUCLEOTIDE SEQUENCE [LARGE SCALE GENOMIC DNA]</scope>
    <source>
        <strain evidence="10">KCTC 52607</strain>
    </source>
</reference>
<evidence type="ECO:0000256" key="4">
    <source>
        <dbReference type="ARBA" id="ARBA00022833"/>
    </source>
</evidence>
<feature type="domain" description="Peptidase M16 C-terminal" evidence="8">
    <location>
        <begin position="721"/>
        <end position="898"/>
    </location>
</feature>
<gene>
    <name evidence="9" type="ORF">ACFODU_02740</name>
</gene>
<dbReference type="Proteomes" id="UP001595456">
    <property type="component" value="Unassembled WGS sequence"/>
</dbReference>
<keyword evidence="4" id="KW-0862">Zinc</keyword>
<evidence type="ECO:0000313" key="9">
    <source>
        <dbReference type="EMBL" id="MFC3096719.1"/>
    </source>
</evidence>
<dbReference type="InterPro" id="IPR007863">
    <property type="entry name" value="Peptidase_M16_C"/>
</dbReference>
<evidence type="ECO:0000256" key="6">
    <source>
        <dbReference type="SAM" id="SignalP"/>
    </source>
</evidence>
<dbReference type="SUPFAM" id="SSF63411">
    <property type="entry name" value="LuxS/MPP-like metallohydrolase"/>
    <property type="match status" value="3"/>
</dbReference>
<dbReference type="InterPro" id="IPR011765">
    <property type="entry name" value="Pept_M16_N"/>
</dbReference>
<dbReference type="PANTHER" id="PTHR43690">
    <property type="entry name" value="NARDILYSIN"/>
    <property type="match status" value="1"/>
</dbReference>
<comment type="caution">
    <text evidence="9">The sequence shown here is derived from an EMBL/GenBank/DDBJ whole genome shotgun (WGS) entry which is preliminary data.</text>
</comment>
<dbReference type="EMBL" id="JBHRST010000003">
    <property type="protein sequence ID" value="MFC3096719.1"/>
    <property type="molecule type" value="Genomic_DNA"/>
</dbReference>
<keyword evidence="5" id="KW-0482">Metalloprotease</keyword>
<keyword evidence="2" id="KW-0645">Protease</keyword>
<evidence type="ECO:0000256" key="1">
    <source>
        <dbReference type="ARBA" id="ARBA00007261"/>
    </source>
</evidence>
<organism evidence="9 10">
    <name type="scientific">Alteraurantiacibacter palmitatis</name>
    <dbReference type="NCBI Taxonomy" id="2054628"/>
    <lineage>
        <taxon>Bacteria</taxon>
        <taxon>Pseudomonadati</taxon>
        <taxon>Pseudomonadota</taxon>
        <taxon>Alphaproteobacteria</taxon>
        <taxon>Sphingomonadales</taxon>
        <taxon>Erythrobacteraceae</taxon>
        <taxon>Alteraurantiacibacter</taxon>
    </lineage>
</organism>
<evidence type="ECO:0000313" key="10">
    <source>
        <dbReference type="Proteomes" id="UP001595456"/>
    </source>
</evidence>
<dbReference type="Gene3D" id="3.30.830.10">
    <property type="entry name" value="Metalloenzyme, LuxS/M16 peptidase-like"/>
    <property type="match status" value="3"/>
</dbReference>
<feature type="signal peptide" evidence="6">
    <location>
        <begin position="1"/>
        <end position="25"/>
    </location>
</feature>
<protein>
    <submittedName>
        <fullName evidence="9">M16 family metallopeptidase</fullName>
    </submittedName>
</protein>
<keyword evidence="3" id="KW-0378">Hydrolase</keyword>
<accession>A0ABV7E4B0</accession>
<comment type="similarity">
    <text evidence="1">Belongs to the peptidase M16 family.</text>
</comment>
<evidence type="ECO:0000259" key="8">
    <source>
        <dbReference type="Pfam" id="PF05193"/>
    </source>
</evidence>